<gene>
    <name evidence="18" type="ORF">JMJ77_004870</name>
</gene>
<dbReference type="GO" id="GO:0005576">
    <property type="term" value="C:extracellular region"/>
    <property type="evidence" value="ECO:0007669"/>
    <property type="project" value="UniProtKB-SubCell"/>
</dbReference>
<comment type="subcellular location">
    <subcellularLocation>
        <location evidence="2">Membrane</location>
        <topology evidence="2">Lipid-anchor</topology>
        <topology evidence="2">GPI-anchor</topology>
    </subcellularLocation>
    <subcellularLocation>
        <location evidence="1">Membrane</location>
        <topology evidence="1">Multi-pass membrane protein</topology>
    </subcellularLocation>
    <subcellularLocation>
        <location evidence="3">Secreted</location>
    </subcellularLocation>
</comment>
<sequence length="809" mass="87182">MRLSTSSAASLGLLWITFALSIVGAVATAGEEYFAGEHVHLIARQQLPDLSNISTCGLNCLVQGIAGVGCDLTNTTCSCASTGLGQLVGPCLIANCTMQDSLDVAKLQQTQCNLPHESDTGKILAILITVYVTAVIAIVLRLLAKNMAKTWSLDDALIIAAIVIAIAPVSAILLMSSLGFGKHLYDLKPGGLLQILRLLYAAEIVYVFVLLFAKLSLVVFYLRIFTVPKFRIAAYTLIGFLIVGQVVIGFLTIFSCHPIELFWNKDIHTGACLDVNQLAYANSALAIIQDLLILALPIAMLPGLQMNRNKKVSVAMVFLLGSVGFVSTIIRLQVLAVFGNSIDPTWDYAPVVWWTTIELGVVVVCACAPMIRNLVEKKFPGFALFARWTTPKPSKGSSPSSNASVDKPAKAAGRYQKFGRSNSPPQFSDNYVRDYITSPKGPPVPPKDDLPPSRRYRDMYAYGGSKPKVLEPSSPSPQPYDLSWRSMNPYGIPKDDLESGIGKTNYNLDIEMLERKGRDVVVAQKELCSLCGRESCSHMSSPKVQLSQSGYKPASQLRLTALLRDTMRAFSLSLSLFKATLGLVALSLVASVVGHGDGDLQRYMALETCPPLKIVNGVNFTTRAYWMRQANLALPNPCPFAAFGSVIVNHTTGGLGELVCTGANNNAGTGNPTLHGEMAAIDNCSAIFVDPQGPYRMTPAQALAAFANLTIYTNAESCPMCASAVRWAGFREYVFGTSIETLTEEGWGQIQITSRDVFRQSSGLPRRTRLLGPVLTNETDPFFSWQFNAGAPCPQGCSRGGSAGGCVPA</sequence>
<feature type="transmembrane region" description="Helical" evidence="15">
    <location>
        <begin position="572"/>
        <end position="594"/>
    </location>
</feature>
<accession>A0A9P7RIE9</accession>
<evidence type="ECO:0000256" key="14">
    <source>
        <dbReference type="SAM" id="MobiDB-lite"/>
    </source>
</evidence>
<evidence type="ECO:0000256" key="15">
    <source>
        <dbReference type="SAM" id="Phobius"/>
    </source>
</evidence>
<comment type="similarity">
    <text evidence="13">Belongs to the SAT4 family.</text>
</comment>
<organism evidence="18 19">
    <name type="scientific">Colletotrichum scovillei</name>
    <dbReference type="NCBI Taxonomy" id="1209932"/>
    <lineage>
        <taxon>Eukaryota</taxon>
        <taxon>Fungi</taxon>
        <taxon>Dikarya</taxon>
        <taxon>Ascomycota</taxon>
        <taxon>Pezizomycotina</taxon>
        <taxon>Sordariomycetes</taxon>
        <taxon>Hypocreomycetidae</taxon>
        <taxon>Glomerellales</taxon>
        <taxon>Glomerellaceae</taxon>
        <taxon>Colletotrichum</taxon>
        <taxon>Colletotrichum acutatum species complex</taxon>
    </lineage>
</organism>
<dbReference type="Pfam" id="PF05730">
    <property type="entry name" value="CFEM"/>
    <property type="match status" value="1"/>
</dbReference>
<evidence type="ECO:0000313" key="18">
    <source>
        <dbReference type="EMBL" id="KAG7057482.1"/>
    </source>
</evidence>
<evidence type="ECO:0000259" key="17">
    <source>
        <dbReference type="PROSITE" id="PS51747"/>
    </source>
</evidence>
<evidence type="ECO:0000256" key="16">
    <source>
        <dbReference type="SAM" id="SignalP"/>
    </source>
</evidence>
<evidence type="ECO:0000256" key="4">
    <source>
        <dbReference type="ARBA" id="ARBA00010031"/>
    </source>
</evidence>
<dbReference type="SUPFAM" id="SSF53927">
    <property type="entry name" value="Cytidine deaminase-like"/>
    <property type="match status" value="1"/>
</dbReference>
<feature type="chain" id="PRO_5040173500" evidence="16">
    <location>
        <begin position="20"/>
        <end position="809"/>
    </location>
</feature>
<dbReference type="PANTHER" id="PTHR33048">
    <property type="entry name" value="PTH11-LIKE INTEGRAL MEMBRANE PROTEIN (AFU_ORTHOLOGUE AFUA_5G11245)"/>
    <property type="match status" value="1"/>
</dbReference>
<name>A0A9P7RIE9_9PEZI</name>
<dbReference type="Gene3D" id="3.40.140.10">
    <property type="entry name" value="Cytidine Deaminase, domain 2"/>
    <property type="match status" value="1"/>
</dbReference>
<evidence type="ECO:0000256" key="12">
    <source>
        <dbReference type="ARBA" id="ARBA00023288"/>
    </source>
</evidence>
<dbReference type="Pfam" id="PF00383">
    <property type="entry name" value="dCMP_cyt_deam_1"/>
    <property type="match status" value="1"/>
</dbReference>
<evidence type="ECO:0000256" key="9">
    <source>
        <dbReference type="ARBA" id="ARBA00022989"/>
    </source>
</evidence>
<evidence type="ECO:0000313" key="19">
    <source>
        <dbReference type="Proteomes" id="UP000699042"/>
    </source>
</evidence>
<keyword evidence="10 15" id="KW-0472">Membrane</keyword>
<reference evidence="18" key="1">
    <citation type="submission" date="2021-05" db="EMBL/GenBank/DDBJ databases">
        <title>Comparative genomics of three Colletotrichum scovillei strains and genetic complementation revealed genes involved fungal growth and virulence on chili pepper.</title>
        <authorList>
            <person name="Hsieh D.-K."/>
            <person name="Chuang S.-C."/>
            <person name="Chen C.-Y."/>
            <person name="Chao Y.-T."/>
            <person name="Lu M.-Y.J."/>
            <person name="Lee M.-H."/>
            <person name="Shih M.-C."/>
        </authorList>
    </citation>
    <scope>NUCLEOTIDE SEQUENCE</scope>
    <source>
        <strain evidence="18">Coll-153</strain>
    </source>
</reference>
<dbReference type="Pfam" id="PF20684">
    <property type="entry name" value="Fung_rhodopsin"/>
    <property type="match status" value="1"/>
</dbReference>
<evidence type="ECO:0000256" key="10">
    <source>
        <dbReference type="ARBA" id="ARBA00023136"/>
    </source>
</evidence>
<dbReference type="InterPro" id="IPR049326">
    <property type="entry name" value="Rhodopsin_dom_fungi"/>
</dbReference>
<feature type="domain" description="CMP/dCMP-type deaminase" evidence="17">
    <location>
        <begin position="621"/>
        <end position="750"/>
    </location>
</feature>
<dbReference type="SMART" id="SM00747">
    <property type="entry name" value="CFEM"/>
    <property type="match status" value="1"/>
</dbReference>
<feature type="transmembrane region" description="Helical" evidence="15">
    <location>
        <begin position="123"/>
        <end position="144"/>
    </location>
</feature>
<feature type="signal peptide" evidence="16">
    <location>
        <begin position="1"/>
        <end position="19"/>
    </location>
</feature>
<evidence type="ECO:0000256" key="13">
    <source>
        <dbReference type="ARBA" id="ARBA00038359"/>
    </source>
</evidence>
<keyword evidence="19" id="KW-1185">Reference proteome</keyword>
<keyword evidence="6" id="KW-0325">Glycoprotein</keyword>
<feature type="compositionally biased region" description="Polar residues" evidence="14">
    <location>
        <begin position="419"/>
        <end position="429"/>
    </location>
</feature>
<dbReference type="GO" id="GO:0098552">
    <property type="term" value="C:side of membrane"/>
    <property type="evidence" value="ECO:0007669"/>
    <property type="project" value="UniProtKB-KW"/>
</dbReference>
<evidence type="ECO:0000256" key="11">
    <source>
        <dbReference type="ARBA" id="ARBA00023157"/>
    </source>
</evidence>
<evidence type="ECO:0000256" key="2">
    <source>
        <dbReference type="ARBA" id="ARBA00004589"/>
    </source>
</evidence>
<keyword evidence="9 15" id="KW-1133">Transmembrane helix</keyword>
<dbReference type="InterPro" id="IPR002125">
    <property type="entry name" value="CMP_dCMP_dom"/>
</dbReference>
<dbReference type="PANTHER" id="PTHR33048:SF131">
    <property type="entry name" value="INTEGRAL MEMBRANE PROTEIN"/>
    <property type="match status" value="1"/>
</dbReference>
<keyword evidence="8 16" id="KW-0732">Signal</keyword>
<dbReference type="PROSITE" id="PS51747">
    <property type="entry name" value="CYT_DCMP_DEAMINASES_2"/>
    <property type="match status" value="1"/>
</dbReference>
<dbReference type="InterPro" id="IPR016193">
    <property type="entry name" value="Cytidine_deaminase-like"/>
</dbReference>
<keyword evidence="5" id="KW-0964">Secreted</keyword>
<dbReference type="InterPro" id="IPR008427">
    <property type="entry name" value="Extracellular_membr_CFEM_dom"/>
</dbReference>
<comment type="similarity">
    <text evidence="4">Belongs to the RBT5 family.</text>
</comment>
<feature type="compositionally biased region" description="Basic and acidic residues" evidence="14">
    <location>
        <begin position="446"/>
        <end position="458"/>
    </location>
</feature>
<evidence type="ECO:0000256" key="6">
    <source>
        <dbReference type="ARBA" id="ARBA00022622"/>
    </source>
</evidence>
<evidence type="ECO:0000256" key="7">
    <source>
        <dbReference type="ARBA" id="ARBA00022692"/>
    </source>
</evidence>
<comment type="caution">
    <text evidence="18">The sequence shown here is derived from an EMBL/GenBank/DDBJ whole genome shotgun (WGS) entry which is preliminary data.</text>
</comment>
<evidence type="ECO:0000256" key="1">
    <source>
        <dbReference type="ARBA" id="ARBA00004141"/>
    </source>
</evidence>
<evidence type="ECO:0000256" key="3">
    <source>
        <dbReference type="ARBA" id="ARBA00004613"/>
    </source>
</evidence>
<feature type="transmembrane region" description="Helical" evidence="15">
    <location>
        <begin position="156"/>
        <end position="178"/>
    </location>
</feature>
<feature type="region of interest" description="Disordered" evidence="14">
    <location>
        <begin position="414"/>
        <end position="458"/>
    </location>
</feature>
<dbReference type="AlphaFoldDB" id="A0A9P7RIE9"/>
<dbReference type="InterPro" id="IPR052337">
    <property type="entry name" value="SAT4-like"/>
</dbReference>
<feature type="transmembrane region" description="Helical" evidence="15">
    <location>
        <begin position="198"/>
        <end position="222"/>
    </location>
</feature>
<dbReference type="CDD" id="cd01285">
    <property type="entry name" value="nucleoside_deaminase"/>
    <property type="match status" value="1"/>
</dbReference>
<keyword evidence="6" id="KW-0336">GPI-anchor</keyword>
<dbReference type="EMBL" id="JAESDN010000001">
    <property type="protein sequence ID" value="KAG7057482.1"/>
    <property type="molecule type" value="Genomic_DNA"/>
</dbReference>
<dbReference type="GO" id="GO:0003824">
    <property type="term" value="F:catalytic activity"/>
    <property type="evidence" value="ECO:0007669"/>
    <property type="project" value="InterPro"/>
</dbReference>
<feature type="transmembrane region" description="Helical" evidence="15">
    <location>
        <begin position="316"/>
        <end position="339"/>
    </location>
</feature>
<evidence type="ECO:0000256" key="8">
    <source>
        <dbReference type="ARBA" id="ARBA00022729"/>
    </source>
</evidence>
<keyword evidence="12" id="KW-0449">Lipoprotein</keyword>
<feature type="transmembrane region" description="Helical" evidence="15">
    <location>
        <begin position="351"/>
        <end position="371"/>
    </location>
</feature>
<feature type="transmembrane region" description="Helical" evidence="15">
    <location>
        <begin position="284"/>
        <end position="304"/>
    </location>
</feature>
<protein>
    <submittedName>
        <fullName evidence="18">Cytidine and deoxycytidylate deaminase zinc-binding region</fullName>
    </submittedName>
</protein>
<dbReference type="Proteomes" id="UP000699042">
    <property type="component" value="Unassembled WGS sequence"/>
</dbReference>
<evidence type="ECO:0000256" key="5">
    <source>
        <dbReference type="ARBA" id="ARBA00022525"/>
    </source>
</evidence>
<keyword evidence="7 15" id="KW-0812">Transmembrane</keyword>
<dbReference type="GO" id="GO:0006139">
    <property type="term" value="P:nucleobase-containing compound metabolic process"/>
    <property type="evidence" value="ECO:0007669"/>
    <property type="project" value="UniProtKB-ARBA"/>
</dbReference>
<keyword evidence="11" id="KW-1015">Disulfide bond</keyword>
<proteinExistence type="inferred from homology"/>
<feature type="transmembrane region" description="Helical" evidence="15">
    <location>
        <begin position="234"/>
        <end position="254"/>
    </location>
</feature>